<accession>A0A2P6S8Y0</accession>
<name>A0A2P6S8Y0_ROSCH</name>
<gene>
    <name evidence="1" type="ORF">RchiOBHm_Chr1g0321591</name>
</gene>
<reference evidence="1 2" key="1">
    <citation type="journal article" date="2018" name="Nat. Genet.">
        <title>The Rosa genome provides new insights in the design of modern roses.</title>
        <authorList>
            <person name="Bendahmane M."/>
        </authorList>
    </citation>
    <scope>NUCLEOTIDE SEQUENCE [LARGE SCALE GENOMIC DNA]</scope>
    <source>
        <strain evidence="2">cv. Old Blush</strain>
    </source>
</reference>
<dbReference type="GO" id="GO:0003886">
    <property type="term" value="F:DNA (cytosine-5-)-methyltransferase activity"/>
    <property type="evidence" value="ECO:0007669"/>
    <property type="project" value="UniProtKB-EC"/>
</dbReference>
<sequence length="55" mass="6400">MKALKDYDEDEMPPESVRGYVLYECRKWNLVWVGKKKVAPLEPDQVEMLLGFPGT</sequence>
<dbReference type="Proteomes" id="UP000238479">
    <property type="component" value="Chromosome 1"/>
</dbReference>
<organism evidence="1 2">
    <name type="scientific">Rosa chinensis</name>
    <name type="common">China rose</name>
    <dbReference type="NCBI Taxonomy" id="74649"/>
    <lineage>
        <taxon>Eukaryota</taxon>
        <taxon>Viridiplantae</taxon>
        <taxon>Streptophyta</taxon>
        <taxon>Embryophyta</taxon>
        <taxon>Tracheophyta</taxon>
        <taxon>Spermatophyta</taxon>
        <taxon>Magnoliopsida</taxon>
        <taxon>eudicotyledons</taxon>
        <taxon>Gunneridae</taxon>
        <taxon>Pentapetalae</taxon>
        <taxon>rosids</taxon>
        <taxon>fabids</taxon>
        <taxon>Rosales</taxon>
        <taxon>Rosaceae</taxon>
        <taxon>Rosoideae</taxon>
        <taxon>Rosoideae incertae sedis</taxon>
        <taxon>Rosa</taxon>
    </lineage>
</organism>
<dbReference type="EC" id="2.1.1.37" evidence="1"/>
<dbReference type="InterPro" id="IPR050390">
    <property type="entry name" value="C5-Methyltransferase"/>
</dbReference>
<dbReference type="GO" id="GO:0005634">
    <property type="term" value="C:nucleus"/>
    <property type="evidence" value="ECO:0007669"/>
    <property type="project" value="TreeGrafter"/>
</dbReference>
<comment type="caution">
    <text evidence="1">The sequence shown here is derived from an EMBL/GenBank/DDBJ whole genome shotgun (WGS) entry which is preliminary data.</text>
</comment>
<proteinExistence type="predicted"/>
<keyword evidence="1" id="KW-0808">Transferase</keyword>
<dbReference type="GO" id="GO:0032259">
    <property type="term" value="P:methylation"/>
    <property type="evidence" value="ECO:0007669"/>
    <property type="project" value="UniProtKB-KW"/>
</dbReference>
<evidence type="ECO:0000313" key="2">
    <source>
        <dbReference type="Proteomes" id="UP000238479"/>
    </source>
</evidence>
<keyword evidence="2" id="KW-1185">Reference proteome</keyword>
<dbReference type="Gramene" id="PRQ55163">
    <property type="protein sequence ID" value="PRQ55163"/>
    <property type="gene ID" value="RchiOBHm_Chr1g0321591"/>
</dbReference>
<dbReference type="PANTHER" id="PTHR23068">
    <property type="entry name" value="DNA CYTOSINE-5- -METHYLTRANSFERASE 3-RELATED"/>
    <property type="match status" value="1"/>
</dbReference>
<dbReference type="AlphaFoldDB" id="A0A2P6S8Y0"/>
<evidence type="ECO:0000313" key="1">
    <source>
        <dbReference type="EMBL" id="PRQ55163.1"/>
    </source>
</evidence>
<keyword evidence="1" id="KW-0489">Methyltransferase</keyword>
<dbReference type="EMBL" id="PDCK01000039">
    <property type="protein sequence ID" value="PRQ55163.1"/>
    <property type="molecule type" value="Genomic_DNA"/>
</dbReference>
<dbReference type="STRING" id="74649.A0A2P6S8Y0"/>
<protein>
    <submittedName>
        <fullName evidence="1">Putative DNA (Cytosine-5-)-methyltransferase</fullName>
        <ecNumber evidence="1">2.1.1.37</ecNumber>
    </submittedName>
</protein>
<dbReference type="PANTHER" id="PTHR23068:SF25">
    <property type="entry name" value="DNA (CYTOSINE-5)-METHYLTRANSFERASE DRM2"/>
    <property type="match status" value="1"/>
</dbReference>